<keyword evidence="3" id="KW-1185">Reference proteome</keyword>
<evidence type="ECO:0000256" key="1">
    <source>
        <dbReference type="SAM" id="MobiDB-lite"/>
    </source>
</evidence>
<comment type="caution">
    <text evidence="2">The sequence shown here is derived from an EMBL/GenBank/DDBJ whole genome shotgun (WGS) entry which is preliminary data.</text>
</comment>
<evidence type="ECO:0000313" key="3">
    <source>
        <dbReference type="Proteomes" id="UP000652761"/>
    </source>
</evidence>
<evidence type="ECO:0000313" key="2">
    <source>
        <dbReference type="EMBL" id="MQL91242.1"/>
    </source>
</evidence>
<feature type="compositionally biased region" description="Polar residues" evidence="1">
    <location>
        <begin position="196"/>
        <end position="205"/>
    </location>
</feature>
<sequence length="205" mass="22176">MNATPARTERLPPQHSRLNTGEAPPTPPELREGERERGERKNAREGERRGARERGKGSDARALSPDPEKATYHPVATGTRSEGDSHLVAFTRHRQSRTDTKDACHVCQTASGATRWEGDIGHVAFKKATYPMSPSTKPGGDSGCVAFKKATYPLSQSQAEPDSNAIKTTSRQSPCRDPEDGAKGPRGPGCYKYGGSVSSYGRNQL</sequence>
<proteinExistence type="predicted"/>
<feature type="region of interest" description="Disordered" evidence="1">
    <location>
        <begin position="154"/>
        <end position="205"/>
    </location>
</feature>
<feature type="compositionally biased region" description="Polar residues" evidence="1">
    <location>
        <begin position="154"/>
        <end position="173"/>
    </location>
</feature>
<organism evidence="2 3">
    <name type="scientific">Colocasia esculenta</name>
    <name type="common">Wild taro</name>
    <name type="synonym">Arum esculentum</name>
    <dbReference type="NCBI Taxonomy" id="4460"/>
    <lineage>
        <taxon>Eukaryota</taxon>
        <taxon>Viridiplantae</taxon>
        <taxon>Streptophyta</taxon>
        <taxon>Embryophyta</taxon>
        <taxon>Tracheophyta</taxon>
        <taxon>Spermatophyta</taxon>
        <taxon>Magnoliopsida</taxon>
        <taxon>Liliopsida</taxon>
        <taxon>Araceae</taxon>
        <taxon>Aroideae</taxon>
        <taxon>Colocasieae</taxon>
        <taxon>Colocasia</taxon>
    </lineage>
</organism>
<dbReference type="Proteomes" id="UP000652761">
    <property type="component" value="Unassembled WGS sequence"/>
</dbReference>
<gene>
    <name evidence="2" type="ORF">Taro_023852</name>
</gene>
<dbReference type="EMBL" id="NMUH01001318">
    <property type="protein sequence ID" value="MQL91242.1"/>
    <property type="molecule type" value="Genomic_DNA"/>
</dbReference>
<feature type="compositionally biased region" description="Basic and acidic residues" evidence="1">
    <location>
        <begin position="174"/>
        <end position="183"/>
    </location>
</feature>
<feature type="compositionally biased region" description="Basic and acidic residues" evidence="1">
    <location>
        <begin position="29"/>
        <end position="59"/>
    </location>
</feature>
<dbReference type="AlphaFoldDB" id="A0A843UYK7"/>
<accession>A0A843UYK7</accession>
<feature type="region of interest" description="Disordered" evidence="1">
    <location>
        <begin position="1"/>
        <end position="86"/>
    </location>
</feature>
<reference evidence="2" key="1">
    <citation type="submission" date="2017-07" db="EMBL/GenBank/DDBJ databases">
        <title>Taro Niue Genome Assembly and Annotation.</title>
        <authorList>
            <person name="Atibalentja N."/>
            <person name="Keating K."/>
            <person name="Fields C.J."/>
        </authorList>
    </citation>
    <scope>NUCLEOTIDE SEQUENCE</scope>
    <source>
        <strain evidence="2">Niue_2</strain>
        <tissue evidence="2">Leaf</tissue>
    </source>
</reference>
<name>A0A843UYK7_COLES</name>
<protein>
    <submittedName>
        <fullName evidence="2">Uncharacterized protein</fullName>
    </submittedName>
</protein>